<proteinExistence type="predicted"/>
<dbReference type="KEGG" id="vg:4156980"/>
<dbReference type="OrthoDB" id="27970at10239"/>
<gene>
    <name evidence="1" type="primary">85</name>
    <name evidence="1" type="ORF">PBI_CHE12_85</name>
</gene>
<reference evidence="1 2" key="1">
    <citation type="journal article" date="2006" name="PLoS Genet.">
        <title>Exploring the mycobacteriophage metaproteome: phage genomics as an educational platform.</title>
        <authorList>
            <person name="Hatfull G.F."/>
            <person name="Pedulla M.L."/>
            <person name="Jacobs-Sera D."/>
            <person name="Cichon P.M."/>
            <person name="Foley A."/>
            <person name="Ford M.E."/>
            <person name="Gonda R.M."/>
            <person name="Houtz J.M."/>
            <person name="Hryckowian A.J."/>
            <person name="Kelchner V.A."/>
            <person name="Namburi S."/>
            <person name="Pajcini K.V."/>
            <person name="Popovich M.G."/>
            <person name="Schleicher D.T."/>
            <person name="Simanek B.Z."/>
            <person name="Smith A.L."/>
            <person name="Zdanowicz G.M."/>
            <person name="Kumar V."/>
            <person name="Peebles C.L."/>
            <person name="Jacobs W.R.Jr."/>
            <person name="Lawrence J.G."/>
            <person name="Hendrix R.W."/>
        </authorList>
    </citation>
    <scope>NUCLEOTIDE SEQUENCE [LARGE SCALE GENOMIC DNA]</scope>
</reference>
<dbReference type="EMBL" id="DQ398043">
    <property type="protein sequence ID" value="ABE67404.1"/>
    <property type="molecule type" value="Genomic_DNA"/>
</dbReference>
<evidence type="ECO:0000313" key="1">
    <source>
        <dbReference type="EMBL" id="ABE67404.1"/>
    </source>
</evidence>
<organism evidence="1 2">
    <name type="scientific">Mycobacterium phage Che12</name>
    <dbReference type="NCBI Taxonomy" id="2911435"/>
    <lineage>
        <taxon>Viruses</taxon>
        <taxon>Duplodnaviria</taxon>
        <taxon>Heunggongvirae</taxon>
        <taxon>Uroviricota</taxon>
        <taxon>Caudoviricetes</taxon>
        <taxon>Fromanvirus</taxon>
        <taxon>Fromanvirus Che12</taxon>
    </lineage>
</organism>
<dbReference type="Proteomes" id="UP000002541">
    <property type="component" value="Segment"/>
</dbReference>
<sequence>MRFKGKCSGCPTEFKSEKRRLFGLSIRQHEVMTGHTVKVKSQ</sequence>
<keyword evidence="2" id="KW-1185">Reference proteome</keyword>
<dbReference type="RefSeq" id="YP_655664.1">
    <property type="nucleotide sequence ID" value="NC_008203.1"/>
</dbReference>
<evidence type="ECO:0000313" key="2">
    <source>
        <dbReference type="Proteomes" id="UP000002541"/>
    </source>
</evidence>
<protein>
    <submittedName>
        <fullName evidence="1">Uncharacterized protein</fullName>
    </submittedName>
</protein>
<accession>Q1A0D2</accession>
<name>Q1A0D2_9CAUD</name>